<dbReference type="PROSITE" id="PS50231">
    <property type="entry name" value="RICIN_B_LECTIN"/>
    <property type="match status" value="2"/>
</dbReference>
<dbReference type="CDD" id="cd18820">
    <property type="entry name" value="GH43_LbAraf43-like"/>
    <property type="match status" value="1"/>
</dbReference>
<feature type="domain" description="Ricin B lectin" evidence="6">
    <location>
        <begin position="521"/>
        <end position="658"/>
    </location>
</feature>
<evidence type="ECO:0000256" key="1">
    <source>
        <dbReference type="ARBA" id="ARBA00009865"/>
    </source>
</evidence>
<keyword evidence="4" id="KW-0326">Glycosidase</keyword>
<sequence length="660" mass="69921">MTSRHLVGPAARPPARELAPPAPRAARGAARPVVPPLVALLLAAALAVVALLVAPGPAARAVGEDTVRNPLLADGADPWLQFHDGNYYLATTTWSSQLVMRKAPTLAGLRTAAPVHVWSETAADSGFNFWAPEFHRLNGPNGTRWYLMYTAGTSANLDGQKLRVLESAGDDPMGPYAFKSTPMPSTWNIDGTYLTVGSQLYLLWSEWQGPDQSIWISRMTNPWTVTGSRVLISRPTYAWETQGGRTNEAPEVIQRNGRTHVVFSASSCNTPDYKLGLLTLTGGDPMSASSWTKRSTPVLQTGNGVYGPGHNGFFRSPDGTQDWLVYHGNASSSQGCGSTRSTRVQPFTWASDGTPSFGSPVSTSTDLAVPSGEKGPLTAAVEGVAYTLVNRSTGRCAGVAGGSGADGANIAQYGCDPTSSRWVLDPTADGYYRLVNKSSNKVVDVASCGSADGTAVRQWAWLDNACQQWQVTPTSDGWSRLTNRATGKVLDLDSCGAADATDIRIWTSNGTACQQWRLAPSGTVAVVSSQSGKVVDVADCSTANGASVRSWPWNGAACQRWTFAHTDNGYYRLRPESAPGSCLVVAGGSTADGAALQQGSCSASGSQWRIEPLADGSVRLVARHSGKALDLAGCGLSTGNALVQWSWLDNICQRYTLRAL</sequence>
<keyword evidence="2" id="KW-0732">Signal</keyword>
<accession>A0ABS5TY32</accession>
<proteinExistence type="inferred from homology"/>
<dbReference type="SUPFAM" id="SSF50370">
    <property type="entry name" value="Ricin B-like lectins"/>
    <property type="match status" value="2"/>
</dbReference>
<dbReference type="Proteomes" id="UP000722125">
    <property type="component" value="Unassembled WGS sequence"/>
</dbReference>
<dbReference type="Pfam" id="PF04616">
    <property type="entry name" value="Glyco_hydro_43"/>
    <property type="match status" value="1"/>
</dbReference>
<comment type="similarity">
    <text evidence="1">Belongs to the glycosyl hydrolase 43 family.</text>
</comment>
<evidence type="ECO:0000256" key="5">
    <source>
        <dbReference type="SAM" id="MobiDB-lite"/>
    </source>
</evidence>
<evidence type="ECO:0000259" key="6">
    <source>
        <dbReference type="SMART" id="SM00458"/>
    </source>
</evidence>
<dbReference type="Gene3D" id="2.80.10.50">
    <property type="match status" value="6"/>
</dbReference>
<dbReference type="SMART" id="SM00458">
    <property type="entry name" value="RICIN"/>
    <property type="match status" value="2"/>
</dbReference>
<dbReference type="CDD" id="cd23457">
    <property type="entry name" value="beta-trefoil_Ricin_SaAF-like"/>
    <property type="match status" value="1"/>
</dbReference>
<gene>
    <name evidence="7" type="ORF">KIN34_07080</name>
</gene>
<dbReference type="InterPro" id="IPR035992">
    <property type="entry name" value="Ricin_B-like_lectins"/>
</dbReference>
<dbReference type="InterPro" id="IPR023296">
    <property type="entry name" value="Glyco_hydro_beta-prop_sf"/>
</dbReference>
<feature type="region of interest" description="Disordered" evidence="5">
    <location>
        <begin position="1"/>
        <end position="23"/>
    </location>
</feature>
<dbReference type="SUPFAM" id="SSF75005">
    <property type="entry name" value="Arabinanase/levansucrase/invertase"/>
    <property type="match status" value="1"/>
</dbReference>
<dbReference type="RefSeq" id="WP_214348560.1">
    <property type="nucleotide sequence ID" value="NZ_JAHBOH010000001.1"/>
</dbReference>
<reference evidence="7 8" key="1">
    <citation type="submission" date="2021-05" db="EMBL/GenBank/DDBJ databases">
        <title>Description of Cellulomonas sp. DKR-3 sp. nov.</title>
        <authorList>
            <person name="Dahal R.H."/>
            <person name="Chaudhary D.K."/>
        </authorList>
    </citation>
    <scope>NUCLEOTIDE SEQUENCE [LARGE SCALE GENOMIC DNA]</scope>
    <source>
        <strain evidence="7 8">DKR-3</strain>
    </source>
</reference>
<keyword evidence="8" id="KW-1185">Reference proteome</keyword>
<evidence type="ECO:0000256" key="2">
    <source>
        <dbReference type="ARBA" id="ARBA00022729"/>
    </source>
</evidence>
<keyword evidence="3" id="KW-0378">Hydrolase</keyword>
<dbReference type="InterPro" id="IPR000772">
    <property type="entry name" value="Ricin_B_lectin"/>
</dbReference>
<evidence type="ECO:0000313" key="8">
    <source>
        <dbReference type="Proteomes" id="UP000722125"/>
    </source>
</evidence>
<dbReference type="PANTHER" id="PTHR43817">
    <property type="entry name" value="GLYCOSYL HYDROLASE"/>
    <property type="match status" value="1"/>
</dbReference>
<evidence type="ECO:0000256" key="4">
    <source>
        <dbReference type="ARBA" id="ARBA00023295"/>
    </source>
</evidence>
<dbReference type="EMBL" id="JAHBOH010000001">
    <property type="protein sequence ID" value="MBT0994048.1"/>
    <property type="molecule type" value="Genomic_DNA"/>
</dbReference>
<protein>
    <submittedName>
        <fullName evidence="7">RICIN domain-containing protein</fullName>
    </submittedName>
</protein>
<dbReference type="PANTHER" id="PTHR43817:SF1">
    <property type="entry name" value="HYDROLASE, FAMILY 43, PUTATIVE (AFU_ORTHOLOGUE AFUA_3G01660)-RELATED"/>
    <property type="match status" value="1"/>
</dbReference>
<feature type="domain" description="Ricin B lectin" evidence="6">
    <location>
        <begin position="383"/>
        <end position="519"/>
    </location>
</feature>
<dbReference type="Pfam" id="PF14200">
    <property type="entry name" value="RicinB_lectin_2"/>
    <property type="match status" value="2"/>
</dbReference>
<name>A0ABS5TY32_9CELL</name>
<comment type="caution">
    <text evidence="7">The sequence shown here is derived from an EMBL/GenBank/DDBJ whole genome shotgun (WGS) entry which is preliminary data.</text>
</comment>
<evidence type="ECO:0000313" key="7">
    <source>
        <dbReference type="EMBL" id="MBT0994048.1"/>
    </source>
</evidence>
<dbReference type="Gene3D" id="2.115.10.20">
    <property type="entry name" value="Glycosyl hydrolase domain, family 43"/>
    <property type="match status" value="1"/>
</dbReference>
<organism evidence="7 8">
    <name type="scientific">Cellulomonas fulva</name>
    <dbReference type="NCBI Taxonomy" id="2835530"/>
    <lineage>
        <taxon>Bacteria</taxon>
        <taxon>Bacillati</taxon>
        <taxon>Actinomycetota</taxon>
        <taxon>Actinomycetes</taxon>
        <taxon>Micrococcales</taxon>
        <taxon>Cellulomonadaceae</taxon>
        <taxon>Cellulomonas</taxon>
    </lineage>
</organism>
<dbReference type="CDD" id="cd00161">
    <property type="entry name" value="beta-trefoil_Ricin-like"/>
    <property type="match status" value="1"/>
</dbReference>
<evidence type="ECO:0000256" key="3">
    <source>
        <dbReference type="ARBA" id="ARBA00022801"/>
    </source>
</evidence>
<dbReference type="InterPro" id="IPR006710">
    <property type="entry name" value="Glyco_hydro_43"/>
</dbReference>